<dbReference type="SUPFAM" id="SSF81923">
    <property type="entry name" value="Double Clp-N motif"/>
    <property type="match status" value="1"/>
</dbReference>
<dbReference type="FunFam" id="3.40.50.300:FF:000025">
    <property type="entry name" value="ATP-dependent Clp protease subunit"/>
    <property type="match status" value="1"/>
</dbReference>
<feature type="region of interest" description="Disordered" evidence="8">
    <location>
        <begin position="870"/>
        <end position="918"/>
    </location>
</feature>
<dbReference type="Pfam" id="PF00004">
    <property type="entry name" value="AAA"/>
    <property type="match status" value="1"/>
</dbReference>
<dbReference type="PROSITE" id="PS00870">
    <property type="entry name" value="CLPAB_1"/>
    <property type="match status" value="1"/>
</dbReference>
<protein>
    <submittedName>
        <fullName evidence="10">ATP-dependent Clp protease ATP-binding subunit ClpC</fullName>
    </submittedName>
</protein>
<dbReference type="InterPro" id="IPR003959">
    <property type="entry name" value="ATPase_AAA_core"/>
</dbReference>
<evidence type="ECO:0000256" key="6">
    <source>
        <dbReference type="RuleBase" id="RU004432"/>
    </source>
</evidence>
<evidence type="ECO:0000256" key="2">
    <source>
        <dbReference type="ARBA" id="ARBA00022741"/>
    </source>
</evidence>
<dbReference type="InterPro" id="IPR001270">
    <property type="entry name" value="ClpA/B"/>
</dbReference>
<dbReference type="Pfam" id="PF02861">
    <property type="entry name" value="Clp_N"/>
    <property type="match status" value="1"/>
</dbReference>
<comment type="caution">
    <text evidence="10">The sequence shown here is derived from an EMBL/GenBank/DDBJ whole genome shotgun (WGS) entry which is preliminary data.</text>
</comment>
<dbReference type="InterPro" id="IPR041546">
    <property type="entry name" value="ClpA/ClpB_AAA_lid"/>
</dbReference>
<dbReference type="GO" id="GO:0008233">
    <property type="term" value="F:peptidase activity"/>
    <property type="evidence" value="ECO:0007669"/>
    <property type="project" value="UniProtKB-KW"/>
</dbReference>
<evidence type="ECO:0000313" key="11">
    <source>
        <dbReference type="Proteomes" id="UP000231343"/>
    </source>
</evidence>
<keyword evidence="10" id="KW-0645">Protease</keyword>
<evidence type="ECO:0000256" key="7">
    <source>
        <dbReference type="SAM" id="Coils"/>
    </source>
</evidence>
<dbReference type="PROSITE" id="PS00871">
    <property type="entry name" value="CLPAB_2"/>
    <property type="match status" value="1"/>
</dbReference>
<dbReference type="Pfam" id="PF10431">
    <property type="entry name" value="ClpB_D2-small"/>
    <property type="match status" value="1"/>
</dbReference>
<accession>A0A2H0XY87</accession>
<evidence type="ECO:0000259" key="9">
    <source>
        <dbReference type="PROSITE" id="PS51903"/>
    </source>
</evidence>
<feature type="coiled-coil region" evidence="7">
    <location>
        <begin position="502"/>
        <end position="536"/>
    </location>
</feature>
<dbReference type="InterPro" id="IPR027417">
    <property type="entry name" value="P-loop_NTPase"/>
</dbReference>
<dbReference type="PROSITE" id="PS51903">
    <property type="entry name" value="CLP_R"/>
    <property type="match status" value="1"/>
</dbReference>
<dbReference type="Gene3D" id="4.10.860.10">
    <property type="entry name" value="UVR domain"/>
    <property type="match status" value="1"/>
</dbReference>
<dbReference type="PRINTS" id="PR00300">
    <property type="entry name" value="CLPPROTEASEA"/>
</dbReference>
<dbReference type="Pfam" id="PF17871">
    <property type="entry name" value="AAA_lid_9"/>
    <property type="match status" value="1"/>
</dbReference>
<evidence type="ECO:0000256" key="3">
    <source>
        <dbReference type="ARBA" id="ARBA00022840"/>
    </source>
</evidence>
<evidence type="ECO:0000256" key="1">
    <source>
        <dbReference type="ARBA" id="ARBA00022737"/>
    </source>
</evidence>
<keyword evidence="2 6" id="KW-0547">Nucleotide-binding</keyword>
<dbReference type="Gene3D" id="1.10.8.60">
    <property type="match status" value="2"/>
</dbReference>
<dbReference type="InterPro" id="IPR028299">
    <property type="entry name" value="ClpA/B_CS2"/>
</dbReference>
<dbReference type="CDD" id="cd19499">
    <property type="entry name" value="RecA-like_ClpB_Hsp104-like"/>
    <property type="match status" value="1"/>
</dbReference>
<dbReference type="PANTHER" id="PTHR11638">
    <property type="entry name" value="ATP-DEPENDENT CLP PROTEASE"/>
    <property type="match status" value="1"/>
</dbReference>
<proteinExistence type="inferred from homology"/>
<dbReference type="InterPro" id="IPR003593">
    <property type="entry name" value="AAA+_ATPase"/>
</dbReference>
<dbReference type="GO" id="GO:0006508">
    <property type="term" value="P:proteolysis"/>
    <property type="evidence" value="ECO:0007669"/>
    <property type="project" value="UniProtKB-KW"/>
</dbReference>
<dbReference type="CDD" id="cd00009">
    <property type="entry name" value="AAA"/>
    <property type="match status" value="1"/>
</dbReference>
<dbReference type="GO" id="GO:0034605">
    <property type="term" value="P:cellular response to heat"/>
    <property type="evidence" value="ECO:0007669"/>
    <property type="project" value="TreeGrafter"/>
</dbReference>
<dbReference type="SMART" id="SM00382">
    <property type="entry name" value="AAA"/>
    <property type="match status" value="2"/>
</dbReference>
<keyword evidence="7" id="KW-0175">Coiled coil</keyword>
<keyword evidence="10" id="KW-0378">Hydrolase</keyword>
<dbReference type="PANTHER" id="PTHR11638:SF18">
    <property type="entry name" value="HEAT SHOCK PROTEIN 104"/>
    <property type="match status" value="1"/>
</dbReference>
<dbReference type="SUPFAM" id="SSF52540">
    <property type="entry name" value="P-loop containing nucleoside triphosphate hydrolases"/>
    <property type="match status" value="2"/>
</dbReference>
<feature type="domain" description="Clp R" evidence="9">
    <location>
        <begin position="36"/>
        <end position="181"/>
    </location>
</feature>
<reference evidence="10 11" key="1">
    <citation type="submission" date="2017-09" db="EMBL/GenBank/DDBJ databases">
        <title>Depth-based differentiation of microbial function through sediment-hosted aquifers and enrichment of novel symbionts in the deep terrestrial subsurface.</title>
        <authorList>
            <person name="Probst A.J."/>
            <person name="Ladd B."/>
            <person name="Jarett J.K."/>
            <person name="Geller-Mcgrath D.E."/>
            <person name="Sieber C.M."/>
            <person name="Emerson J.B."/>
            <person name="Anantharaman K."/>
            <person name="Thomas B.C."/>
            <person name="Malmstrom R."/>
            <person name="Stieglmeier M."/>
            <person name="Klingl A."/>
            <person name="Woyke T."/>
            <person name="Ryan C.M."/>
            <person name="Banfield J.F."/>
        </authorList>
    </citation>
    <scope>NUCLEOTIDE SEQUENCE [LARGE SCALE GENOMIC DNA]</scope>
    <source>
        <strain evidence="10">CG08_land_8_20_14_0_20_45_16</strain>
    </source>
</reference>
<keyword evidence="4 6" id="KW-0143">Chaperone</keyword>
<dbReference type="EMBL" id="PEYM01000103">
    <property type="protein sequence ID" value="PIS29079.1"/>
    <property type="molecule type" value="Genomic_DNA"/>
</dbReference>
<keyword evidence="3 6" id="KW-0067">ATP-binding</keyword>
<dbReference type="Gene3D" id="1.10.1780.10">
    <property type="entry name" value="Clp, N-terminal domain"/>
    <property type="match status" value="1"/>
</dbReference>
<dbReference type="InterPro" id="IPR036628">
    <property type="entry name" value="Clp_N_dom_sf"/>
</dbReference>
<evidence type="ECO:0000313" key="10">
    <source>
        <dbReference type="EMBL" id="PIS29079.1"/>
    </source>
</evidence>
<feature type="compositionally biased region" description="Basic residues" evidence="8">
    <location>
        <begin position="906"/>
        <end position="918"/>
    </location>
</feature>
<organism evidence="10 11">
    <name type="scientific">Candidatus Saganbacteria bacterium CG08_land_8_20_14_0_20_45_16</name>
    <dbReference type="NCBI Taxonomy" id="2014293"/>
    <lineage>
        <taxon>Bacteria</taxon>
        <taxon>Bacillati</taxon>
        <taxon>Saganbacteria</taxon>
    </lineage>
</organism>
<dbReference type="InterPro" id="IPR050130">
    <property type="entry name" value="ClpA_ClpB"/>
</dbReference>
<evidence type="ECO:0000256" key="5">
    <source>
        <dbReference type="PROSITE-ProRule" id="PRU01251"/>
    </source>
</evidence>
<dbReference type="AlphaFoldDB" id="A0A2H0XY87"/>
<keyword evidence="1 5" id="KW-0677">Repeat</keyword>
<dbReference type="Proteomes" id="UP000231343">
    <property type="component" value="Unassembled WGS sequence"/>
</dbReference>
<dbReference type="Gene3D" id="3.40.50.300">
    <property type="entry name" value="P-loop containing nucleotide triphosphate hydrolases"/>
    <property type="match status" value="2"/>
</dbReference>
<evidence type="ECO:0000256" key="4">
    <source>
        <dbReference type="ARBA" id="ARBA00023186"/>
    </source>
</evidence>
<dbReference type="InterPro" id="IPR018368">
    <property type="entry name" value="ClpA/B_CS1"/>
</dbReference>
<gene>
    <name evidence="10" type="ORF">COT42_06240</name>
</gene>
<comment type="similarity">
    <text evidence="6">Belongs to the ClpA/ClpB family.</text>
</comment>
<evidence type="ECO:0000256" key="8">
    <source>
        <dbReference type="SAM" id="MobiDB-lite"/>
    </source>
</evidence>
<dbReference type="SMART" id="SM01086">
    <property type="entry name" value="ClpB_D2-small"/>
    <property type="match status" value="1"/>
</dbReference>
<dbReference type="InterPro" id="IPR004176">
    <property type="entry name" value="Clp_R_N"/>
</dbReference>
<feature type="compositionally biased region" description="Basic and acidic residues" evidence="8">
    <location>
        <begin position="879"/>
        <end position="897"/>
    </location>
</feature>
<dbReference type="GO" id="GO:0005524">
    <property type="term" value="F:ATP binding"/>
    <property type="evidence" value="ECO:0007669"/>
    <property type="project" value="UniProtKB-KW"/>
</dbReference>
<name>A0A2H0XY87_UNCSA</name>
<dbReference type="Pfam" id="PF07724">
    <property type="entry name" value="AAA_2"/>
    <property type="match status" value="1"/>
</dbReference>
<dbReference type="InterPro" id="IPR019489">
    <property type="entry name" value="Clp_ATPase_C"/>
</dbReference>
<dbReference type="GO" id="GO:0016887">
    <property type="term" value="F:ATP hydrolysis activity"/>
    <property type="evidence" value="ECO:0007669"/>
    <property type="project" value="InterPro"/>
</dbReference>
<sequence>MPGSNPGFGNDFDALGFPGFFEFPDIFASLFKRRPAEKFYASFSDDASKLLQLASEEAKRLGHDHVRTEHLLLGIIKQEGLASKVLQNLGVDLVNLFSDVESLIGHGDGQPSSKIVLSPRAKRVLELAYNAARELGFNFVGPEHFLLGIIREAESIAAQALHKRKITFDLVAKEIIKETEKALGAGEEAFGPEEEFPEDMPPEEMGGMPGAMFGSFPGLAMGTQPRQKKPALATYGRDLTAMAKEGKLDPVIDREKEVDRIIRILSRRTKNNPALLGDPGVGKTAIVEGLAERIVKNEVPEVIQGKQVIALDLGGLVAGTKYRGEFESRVKKVLEEILAKKRQIILFIDELHTLVGAGGAEGAIDAGNMLKPALARGELQIIGATTVDEYRKNIEKDAALERRFQPVFINEPSLELTIEILKGIRSKYEEHHKVKIPDAALIAAASLSDRYISDRFLPDKAIDVMDEAAAKVRLRMMSPTDDTKKLMCSLELAKKRKDDTLSAQKYEDVTNIRDEIDELESRLKKHRTENDKSISMVTEDDIAEIVSDWTGIPVLKLTAAETEKLTKMEDELHQRIIGQDDAVHAISQAIRRGRAGLKPPQRPVGSFIFAGPTGVGKTEVAKRLAEFMFGTEEALIRIDMSEYMEKHTVSRLLGAPPGYVGYEEGGKLTEAVRRKPYSVILFDEIEKAHPDVFNTLLQMLDDGRLTDAKGRAVDFKNTVIIMTSNVGQRMIIEQGAIGFMPREDREATYDKMKDTVLESMKKEFRPEFLNRVDEIIVFHPLTDVELKQVAAIIISDVQKQMTHQEMYLELTEAAKEAVVKEGYDPKFGARPLRRAVQKLIENPLSNDIIEGKFKPGDKIKGDAKDGKLVFEKAGGTNKQKVETRNEPLNKEKAEVKAADPPAKKSQPLKKPKKKQPRS</sequence>
<dbReference type="GO" id="GO:0005737">
    <property type="term" value="C:cytoplasm"/>
    <property type="evidence" value="ECO:0007669"/>
    <property type="project" value="TreeGrafter"/>
</dbReference>
<dbReference type="FunFam" id="3.40.50.300:FF:000010">
    <property type="entry name" value="Chaperone clpB 1, putative"/>
    <property type="match status" value="1"/>
</dbReference>